<proteinExistence type="predicted"/>
<reference evidence="1" key="2">
    <citation type="journal article" date="2023" name="Science">
        <title>Genomic signatures of disease resistance in endangered staghorn corals.</title>
        <authorList>
            <person name="Vollmer S.V."/>
            <person name="Selwyn J.D."/>
            <person name="Despard B.A."/>
            <person name="Roesel C.L."/>
        </authorList>
    </citation>
    <scope>NUCLEOTIDE SEQUENCE</scope>
    <source>
        <strain evidence="1">K2</strain>
    </source>
</reference>
<keyword evidence="2" id="KW-1185">Reference proteome</keyword>
<protein>
    <submittedName>
        <fullName evidence="1">Uncharacterized protein</fullName>
    </submittedName>
</protein>
<comment type="caution">
    <text evidence="1">The sequence shown here is derived from an EMBL/GenBank/DDBJ whole genome shotgun (WGS) entry which is preliminary data.</text>
</comment>
<sequence>MNLKAPAFIPDVQTTSWANNRAEDNKLTMVVTKTKTSISEDQFAKTNKSSRCNTIGTNLRVIGDNLERRFQLRLLLQKPRQENNDRHLKTAIRFAVMKVLLALIIL</sequence>
<evidence type="ECO:0000313" key="1">
    <source>
        <dbReference type="EMBL" id="KAK2569965.1"/>
    </source>
</evidence>
<name>A0AAD9QZG7_ACRCE</name>
<organism evidence="1 2">
    <name type="scientific">Acropora cervicornis</name>
    <name type="common">Staghorn coral</name>
    <dbReference type="NCBI Taxonomy" id="6130"/>
    <lineage>
        <taxon>Eukaryota</taxon>
        <taxon>Metazoa</taxon>
        <taxon>Cnidaria</taxon>
        <taxon>Anthozoa</taxon>
        <taxon>Hexacorallia</taxon>
        <taxon>Scleractinia</taxon>
        <taxon>Astrocoeniina</taxon>
        <taxon>Acroporidae</taxon>
        <taxon>Acropora</taxon>
    </lineage>
</organism>
<evidence type="ECO:0000313" key="2">
    <source>
        <dbReference type="Proteomes" id="UP001249851"/>
    </source>
</evidence>
<dbReference type="EMBL" id="JARQWQ010000009">
    <property type="protein sequence ID" value="KAK2569965.1"/>
    <property type="molecule type" value="Genomic_DNA"/>
</dbReference>
<accession>A0AAD9QZG7</accession>
<reference evidence="1" key="1">
    <citation type="journal article" date="2023" name="G3 (Bethesda)">
        <title>Whole genome assembly and annotation of the endangered Caribbean coral Acropora cervicornis.</title>
        <authorList>
            <person name="Selwyn J.D."/>
            <person name="Vollmer S.V."/>
        </authorList>
    </citation>
    <scope>NUCLEOTIDE SEQUENCE</scope>
    <source>
        <strain evidence="1">K2</strain>
    </source>
</reference>
<gene>
    <name evidence="1" type="ORF">P5673_005826</name>
</gene>
<dbReference type="Proteomes" id="UP001249851">
    <property type="component" value="Unassembled WGS sequence"/>
</dbReference>
<dbReference type="AlphaFoldDB" id="A0AAD9QZG7"/>